<sequence length="204" mass="24499">MNEAAVELLGSYYKSKNLRKWDKVFHDTRCFVLQIGNIDPDWMRTGHQDRKIKFKDLEAAKLFPWKDDVVDDLAGDVLQNKAMKSSYLEKFVELIGFKDPSIKLELDQRLQLSNSKRFYIPKQFTQTWNKIIRITLVKMKEFLWKVWGVIKQRMHFFKSKQNDIQVMKLAVYTIGCYYKNQDPIKWEQHLLQLQTSQLQKRLFN</sequence>
<evidence type="ECO:0000313" key="1">
    <source>
        <dbReference type="EMBL" id="EFP84428.1"/>
    </source>
</evidence>
<name>E3KJF3_PUCGT</name>
<organism evidence="1 2">
    <name type="scientific">Puccinia graminis f. sp. tritici (strain CRL 75-36-700-3 / race SCCL)</name>
    <name type="common">Black stem rust fungus</name>
    <dbReference type="NCBI Taxonomy" id="418459"/>
    <lineage>
        <taxon>Eukaryota</taxon>
        <taxon>Fungi</taxon>
        <taxon>Dikarya</taxon>
        <taxon>Basidiomycota</taxon>
        <taxon>Pucciniomycotina</taxon>
        <taxon>Pucciniomycetes</taxon>
        <taxon>Pucciniales</taxon>
        <taxon>Pucciniaceae</taxon>
        <taxon>Puccinia</taxon>
    </lineage>
</organism>
<dbReference type="GeneID" id="10545858"/>
<dbReference type="InParanoid" id="E3KJF3"/>
<evidence type="ECO:0000313" key="2">
    <source>
        <dbReference type="Proteomes" id="UP000008783"/>
    </source>
</evidence>
<reference key="1">
    <citation type="submission" date="2007-01" db="EMBL/GenBank/DDBJ databases">
        <title>The Genome Sequence of Puccinia graminis f. sp. tritici Strain CRL 75-36-700-3.</title>
        <authorList>
            <consortium name="The Broad Institute Genome Sequencing Platform"/>
            <person name="Birren B."/>
            <person name="Lander E."/>
            <person name="Galagan J."/>
            <person name="Nusbaum C."/>
            <person name="Devon K."/>
            <person name="Cuomo C."/>
            <person name="Jaffe D."/>
            <person name="Butler J."/>
            <person name="Alvarez P."/>
            <person name="Gnerre S."/>
            <person name="Grabherr M."/>
            <person name="Mauceli E."/>
            <person name="Brockman W."/>
            <person name="Young S."/>
            <person name="LaButti K."/>
            <person name="Sykes S."/>
            <person name="DeCaprio D."/>
            <person name="Crawford M."/>
            <person name="Koehrsen M."/>
            <person name="Engels R."/>
            <person name="Montgomery P."/>
            <person name="Pearson M."/>
            <person name="Howarth C."/>
            <person name="Larson L."/>
            <person name="White J."/>
            <person name="Zeng Q."/>
            <person name="Kodira C."/>
            <person name="Yandava C."/>
            <person name="Alvarado L."/>
            <person name="O'Leary S."/>
            <person name="Szabo L."/>
            <person name="Dean R."/>
            <person name="Schein J."/>
        </authorList>
    </citation>
    <scope>NUCLEOTIDE SEQUENCE</scope>
    <source>
        <strain>CRL 75-36-700-3</strain>
    </source>
</reference>
<protein>
    <submittedName>
        <fullName evidence="1">Uncharacterized protein</fullName>
    </submittedName>
</protein>
<dbReference type="HOGENOM" id="CLU_1343850_0_0_1"/>
<dbReference type="Proteomes" id="UP000008783">
    <property type="component" value="Unassembled WGS sequence"/>
</dbReference>
<dbReference type="VEuPathDB" id="FungiDB:PGTG_10148"/>
<reference evidence="2" key="2">
    <citation type="journal article" date="2011" name="Proc. Natl. Acad. Sci. U.S.A.">
        <title>Obligate biotrophy features unraveled by the genomic analysis of rust fungi.</title>
        <authorList>
            <person name="Duplessis S."/>
            <person name="Cuomo C.A."/>
            <person name="Lin Y.-C."/>
            <person name="Aerts A."/>
            <person name="Tisserant E."/>
            <person name="Veneault-Fourrey C."/>
            <person name="Joly D.L."/>
            <person name="Hacquard S."/>
            <person name="Amselem J."/>
            <person name="Cantarel B.L."/>
            <person name="Chiu R."/>
            <person name="Coutinho P.M."/>
            <person name="Feau N."/>
            <person name="Field M."/>
            <person name="Frey P."/>
            <person name="Gelhaye E."/>
            <person name="Goldberg J."/>
            <person name="Grabherr M.G."/>
            <person name="Kodira C.D."/>
            <person name="Kohler A."/>
            <person name="Kuees U."/>
            <person name="Lindquist E.A."/>
            <person name="Lucas S.M."/>
            <person name="Mago R."/>
            <person name="Mauceli E."/>
            <person name="Morin E."/>
            <person name="Murat C."/>
            <person name="Pangilinan J.L."/>
            <person name="Park R."/>
            <person name="Pearson M."/>
            <person name="Quesneville H."/>
            <person name="Rouhier N."/>
            <person name="Sakthikumar S."/>
            <person name="Salamov A.A."/>
            <person name="Schmutz J."/>
            <person name="Selles B."/>
            <person name="Shapiro H."/>
            <person name="Tanguay P."/>
            <person name="Tuskan G.A."/>
            <person name="Henrissat B."/>
            <person name="Van de Peer Y."/>
            <person name="Rouze P."/>
            <person name="Ellis J.G."/>
            <person name="Dodds P.N."/>
            <person name="Schein J.E."/>
            <person name="Zhong S."/>
            <person name="Hamelin R.C."/>
            <person name="Grigoriev I.V."/>
            <person name="Szabo L.J."/>
            <person name="Martin F."/>
        </authorList>
    </citation>
    <scope>NUCLEOTIDE SEQUENCE [LARGE SCALE GENOMIC DNA]</scope>
    <source>
        <strain evidence="2">CRL 75-36-700-3 / race SCCL</strain>
    </source>
</reference>
<dbReference type="OrthoDB" id="10547992at2759"/>
<dbReference type="AlphaFoldDB" id="E3KJF3"/>
<accession>E3KJF3</accession>
<dbReference type="KEGG" id="pgr:PGTG_10148"/>
<dbReference type="EMBL" id="DS178290">
    <property type="protein sequence ID" value="EFP84428.1"/>
    <property type="molecule type" value="Genomic_DNA"/>
</dbReference>
<keyword evidence="2" id="KW-1185">Reference proteome</keyword>
<dbReference type="RefSeq" id="XP_003328847.1">
    <property type="nucleotide sequence ID" value="XM_003328799.1"/>
</dbReference>
<proteinExistence type="predicted"/>
<gene>
    <name evidence="1" type="ORF">PGTG_10148</name>
</gene>